<protein>
    <recommendedName>
        <fullName evidence="2">histidine kinase</fullName>
        <ecNumber evidence="2">2.7.13.3</ecNumber>
    </recommendedName>
</protein>
<accession>A0A7G5XII0</accession>
<dbReference type="InterPro" id="IPR000700">
    <property type="entry name" value="PAS-assoc_C"/>
</dbReference>
<dbReference type="InterPro" id="IPR000014">
    <property type="entry name" value="PAS"/>
</dbReference>
<feature type="coiled-coil region" evidence="7">
    <location>
        <begin position="767"/>
        <end position="824"/>
    </location>
</feature>
<evidence type="ECO:0000256" key="3">
    <source>
        <dbReference type="ARBA" id="ARBA00022553"/>
    </source>
</evidence>
<feature type="domain" description="PAC" evidence="10">
    <location>
        <begin position="467"/>
        <end position="520"/>
    </location>
</feature>
<evidence type="ECO:0000313" key="11">
    <source>
        <dbReference type="EMBL" id="QNA45283.1"/>
    </source>
</evidence>
<dbReference type="Pfam" id="PF02518">
    <property type="entry name" value="HATPase_c"/>
    <property type="match status" value="1"/>
</dbReference>
<evidence type="ECO:0000256" key="5">
    <source>
        <dbReference type="ARBA" id="ARBA00022777"/>
    </source>
</evidence>
<feature type="domain" description="PAS" evidence="9">
    <location>
        <begin position="391"/>
        <end position="463"/>
    </location>
</feature>
<evidence type="ECO:0000256" key="2">
    <source>
        <dbReference type="ARBA" id="ARBA00012438"/>
    </source>
</evidence>
<organism evidence="11 12">
    <name type="scientific">Lacibacter sediminis</name>
    <dbReference type="NCBI Taxonomy" id="2760713"/>
    <lineage>
        <taxon>Bacteria</taxon>
        <taxon>Pseudomonadati</taxon>
        <taxon>Bacteroidota</taxon>
        <taxon>Chitinophagia</taxon>
        <taxon>Chitinophagales</taxon>
        <taxon>Chitinophagaceae</taxon>
        <taxon>Lacibacter</taxon>
    </lineage>
</organism>
<dbReference type="CDD" id="cd16917">
    <property type="entry name" value="HATPase_UhpB-NarQ-NarX-like"/>
    <property type="match status" value="1"/>
</dbReference>
<dbReference type="Gene3D" id="2.10.70.100">
    <property type="match status" value="1"/>
</dbReference>
<dbReference type="Gene3D" id="3.40.50.2300">
    <property type="match status" value="1"/>
</dbReference>
<dbReference type="PROSITE" id="PS50113">
    <property type="entry name" value="PAC"/>
    <property type="match status" value="4"/>
</dbReference>
<dbReference type="Gene3D" id="1.20.5.1930">
    <property type="match status" value="1"/>
</dbReference>
<feature type="modified residue" description="4-aspartylphosphate" evidence="6">
    <location>
        <position position="58"/>
    </location>
</feature>
<evidence type="ECO:0000259" key="10">
    <source>
        <dbReference type="PROSITE" id="PS50113"/>
    </source>
</evidence>
<dbReference type="InterPro" id="IPR013655">
    <property type="entry name" value="PAS_fold_3"/>
</dbReference>
<dbReference type="InterPro" id="IPR003594">
    <property type="entry name" value="HATPase_dom"/>
</dbReference>
<dbReference type="InterPro" id="IPR011712">
    <property type="entry name" value="Sig_transdc_His_kin_sub3_dim/P"/>
</dbReference>
<feature type="domain" description="PAS" evidence="9">
    <location>
        <begin position="262"/>
        <end position="315"/>
    </location>
</feature>
<dbReference type="SMART" id="SM00448">
    <property type="entry name" value="REC"/>
    <property type="match status" value="1"/>
</dbReference>
<dbReference type="SUPFAM" id="SSF55874">
    <property type="entry name" value="ATPase domain of HSP90 chaperone/DNA topoisomerase II/histidine kinase"/>
    <property type="match status" value="1"/>
</dbReference>
<name>A0A7G5XII0_9BACT</name>
<gene>
    <name evidence="11" type="ORF">H4075_03510</name>
</gene>
<keyword evidence="5" id="KW-0418">Kinase</keyword>
<feature type="domain" description="PAS" evidence="9">
    <location>
        <begin position="650"/>
        <end position="705"/>
    </location>
</feature>
<dbReference type="Pfam" id="PF00989">
    <property type="entry name" value="PAS"/>
    <property type="match status" value="2"/>
</dbReference>
<dbReference type="GO" id="GO:0016020">
    <property type="term" value="C:membrane"/>
    <property type="evidence" value="ECO:0007669"/>
    <property type="project" value="InterPro"/>
</dbReference>
<dbReference type="NCBIfam" id="TIGR00229">
    <property type="entry name" value="sensory_box"/>
    <property type="match status" value="5"/>
</dbReference>
<dbReference type="PROSITE" id="PS50112">
    <property type="entry name" value="PAS"/>
    <property type="match status" value="3"/>
</dbReference>
<evidence type="ECO:0000256" key="6">
    <source>
        <dbReference type="PROSITE-ProRule" id="PRU00169"/>
    </source>
</evidence>
<dbReference type="Proteomes" id="UP000515344">
    <property type="component" value="Chromosome"/>
</dbReference>
<reference evidence="12" key="1">
    <citation type="submission" date="2020-08" db="EMBL/GenBank/DDBJ databases">
        <title>Lacibacter sp. S13-6-6 genome sequencing.</title>
        <authorList>
            <person name="Jin L."/>
        </authorList>
    </citation>
    <scope>NUCLEOTIDE SEQUENCE [LARGE SCALE GENOMIC DNA]</scope>
    <source>
        <strain evidence="12">S13-6-6</strain>
    </source>
</reference>
<dbReference type="CDD" id="cd00156">
    <property type="entry name" value="REC"/>
    <property type="match status" value="1"/>
</dbReference>
<dbReference type="SUPFAM" id="SSF52172">
    <property type="entry name" value="CheY-like"/>
    <property type="match status" value="1"/>
</dbReference>
<dbReference type="InterPro" id="IPR035965">
    <property type="entry name" value="PAS-like_dom_sf"/>
</dbReference>
<comment type="catalytic activity">
    <reaction evidence="1">
        <text>ATP + protein L-histidine = ADP + protein N-phospho-L-histidine.</text>
        <dbReference type="EC" id="2.7.13.3"/>
    </reaction>
</comment>
<dbReference type="InterPro" id="IPR001610">
    <property type="entry name" value="PAC"/>
</dbReference>
<dbReference type="EC" id="2.7.13.3" evidence="2"/>
<feature type="domain" description="PAC" evidence="10">
    <location>
        <begin position="209"/>
        <end position="261"/>
    </location>
</feature>
<dbReference type="AlphaFoldDB" id="A0A7G5XII0"/>
<dbReference type="CDD" id="cd00130">
    <property type="entry name" value="PAS"/>
    <property type="match status" value="5"/>
</dbReference>
<dbReference type="Pfam" id="PF08448">
    <property type="entry name" value="PAS_4"/>
    <property type="match status" value="1"/>
</dbReference>
<dbReference type="KEGG" id="lacs:H4075_03510"/>
<feature type="domain" description="Response regulatory" evidence="8">
    <location>
        <begin position="6"/>
        <end position="123"/>
    </location>
</feature>
<dbReference type="Pfam" id="PF00072">
    <property type="entry name" value="Response_reg"/>
    <property type="match status" value="1"/>
</dbReference>
<dbReference type="SMART" id="SM00086">
    <property type="entry name" value="PAC"/>
    <property type="match status" value="5"/>
</dbReference>
<keyword evidence="12" id="KW-1185">Reference proteome</keyword>
<dbReference type="InterPro" id="IPR036890">
    <property type="entry name" value="HATPase_C_sf"/>
</dbReference>
<evidence type="ECO:0000256" key="1">
    <source>
        <dbReference type="ARBA" id="ARBA00000085"/>
    </source>
</evidence>
<dbReference type="RefSeq" id="WP_182804197.1">
    <property type="nucleotide sequence ID" value="NZ_CP060007.1"/>
</dbReference>
<evidence type="ECO:0000256" key="4">
    <source>
        <dbReference type="ARBA" id="ARBA00022679"/>
    </source>
</evidence>
<dbReference type="PANTHER" id="PTHR43304:SF1">
    <property type="entry name" value="PAC DOMAIN-CONTAINING PROTEIN"/>
    <property type="match status" value="1"/>
</dbReference>
<dbReference type="SUPFAM" id="SSF55785">
    <property type="entry name" value="PYP-like sensor domain (PAS domain)"/>
    <property type="match status" value="5"/>
</dbReference>
<dbReference type="Gene3D" id="3.30.565.10">
    <property type="entry name" value="Histidine kinase-like ATPase, C-terminal domain"/>
    <property type="match status" value="1"/>
</dbReference>
<dbReference type="GO" id="GO:0006355">
    <property type="term" value="P:regulation of DNA-templated transcription"/>
    <property type="evidence" value="ECO:0007669"/>
    <property type="project" value="InterPro"/>
</dbReference>
<dbReference type="PROSITE" id="PS50110">
    <property type="entry name" value="RESPONSE_REGULATORY"/>
    <property type="match status" value="1"/>
</dbReference>
<feature type="domain" description="PAC" evidence="10">
    <location>
        <begin position="597"/>
        <end position="649"/>
    </location>
</feature>
<sequence>MQMVQTILVIEDNEGDFFLLKEALESGDIKAGEIINVSNFEQLREKYTSVSPSLIFLDLVMPGSYGLPALEEIKELFPVSPIIIISGLSDLQLALDALQKGAQDYLVKGEFDDGMLNRSIQYSIERKKNELALIESENRLRTILNTDPECIKLMGRNCELFEINKAGMEMVEADDFETVKGKSILEFVSTSYQEKTAKMVADAFDGKSGLMEFEMLTLKGKSRWCEMNIVPYRNAEGKVIHALGVTRDVTVRKKKEEELRSSEDIRKLIMDSALDAIICVDKNEVIFTWNPQAEEIFGWKEKEAMGKKLSSLVIHKRYHSKHHKGFANYHATGKSPVLNKIMILPAVRSNGSEFIAELVIREIKNGDDYFLCTYVRDVTERIQAEKELKQSNSRFQRITSTTNDAVWEWSLENNTLWCNEMHQQLYGLTMEDPVPIKAEWVSRIHPEDRYRILKMQDDALASDTNVFISEYRFRAGKGSGYKYIFDRCYITRNAAGEPILMTGSMMDITERKLAEEKIIHSNERFELIAKTTNDAVWETDLETGVSWGNEMHQMMYGLTLENEIPNFEDWKMHLHADDRDWVVKSLHDALASLDNTWITEYRFIKSTGEIVTIYDRTYIVRNAEGKPVRMMGSMMDITERKKAEDALLQSEEKYRTLVEQATDGIFIADHTGKFVIVNSAAVKLSKYSEEELANLTIYDLADPEEIKTNPFKFEEMKSELGARSERKLKRKDGSILDIEINAKFLSDGRFLAFIRDITERKKAENELNSSYRAIRKLTSHLQNAREEERTHIAREIHDELGQQLTVLKMDVSWLNKKIKQLENQQLNDKAAEIVQMLNDTVNTVRRISSDLRPVLLDDLGLAAAIEWHLMEFGKRSGIKTEFFTLESVIEIPRATATGLFRIYQESITNIARHSEATEVMVELFVEDKVVTMAIADNGKGFDVTTIGRKKTLGVLGMQERTVMMGGTFRIKRNPAAGMKVEVHVPIVQDEVLDF</sequence>
<dbReference type="InterPro" id="IPR001789">
    <property type="entry name" value="Sig_transdc_resp-reg_receiver"/>
</dbReference>
<dbReference type="InterPro" id="IPR011006">
    <property type="entry name" value="CheY-like_superfamily"/>
</dbReference>
<dbReference type="PANTHER" id="PTHR43304">
    <property type="entry name" value="PHYTOCHROME-LIKE PROTEIN CPH1"/>
    <property type="match status" value="1"/>
</dbReference>
<dbReference type="Gene3D" id="3.30.450.20">
    <property type="entry name" value="PAS domain"/>
    <property type="match status" value="5"/>
</dbReference>
<dbReference type="InterPro" id="IPR013656">
    <property type="entry name" value="PAS_4"/>
</dbReference>
<feature type="domain" description="PAC" evidence="10">
    <location>
        <begin position="722"/>
        <end position="769"/>
    </location>
</feature>
<dbReference type="SMART" id="SM00091">
    <property type="entry name" value="PAS"/>
    <property type="match status" value="5"/>
</dbReference>
<evidence type="ECO:0000259" key="9">
    <source>
        <dbReference type="PROSITE" id="PS50112"/>
    </source>
</evidence>
<evidence type="ECO:0000313" key="12">
    <source>
        <dbReference type="Proteomes" id="UP000515344"/>
    </source>
</evidence>
<dbReference type="Pfam" id="PF07730">
    <property type="entry name" value="HisKA_3"/>
    <property type="match status" value="1"/>
</dbReference>
<evidence type="ECO:0000256" key="7">
    <source>
        <dbReference type="SAM" id="Coils"/>
    </source>
</evidence>
<dbReference type="GO" id="GO:0000155">
    <property type="term" value="F:phosphorelay sensor kinase activity"/>
    <property type="evidence" value="ECO:0007669"/>
    <property type="project" value="InterPro"/>
</dbReference>
<keyword evidence="3 6" id="KW-0597">Phosphoprotein</keyword>
<proteinExistence type="predicted"/>
<evidence type="ECO:0000259" key="8">
    <source>
        <dbReference type="PROSITE" id="PS50110"/>
    </source>
</evidence>
<dbReference type="InterPro" id="IPR013767">
    <property type="entry name" value="PAS_fold"/>
</dbReference>
<keyword evidence="7" id="KW-0175">Coiled coil</keyword>
<dbReference type="Pfam" id="PF08447">
    <property type="entry name" value="PAS_3"/>
    <property type="match status" value="2"/>
</dbReference>
<dbReference type="GO" id="GO:0046983">
    <property type="term" value="F:protein dimerization activity"/>
    <property type="evidence" value="ECO:0007669"/>
    <property type="project" value="InterPro"/>
</dbReference>
<dbReference type="InterPro" id="IPR052162">
    <property type="entry name" value="Sensor_kinase/Photoreceptor"/>
</dbReference>
<dbReference type="EMBL" id="CP060007">
    <property type="protein sequence ID" value="QNA45283.1"/>
    <property type="molecule type" value="Genomic_DNA"/>
</dbReference>
<keyword evidence="4" id="KW-0808">Transferase</keyword>